<keyword evidence="4 15" id="KW-0812">Transmembrane</keyword>
<comment type="subunit">
    <text evidence="11">Homodimer (via N-terminus).</text>
</comment>
<dbReference type="FunFam" id="1.10.238.10:FF:000415">
    <property type="entry name" value="Mitochondrial carrier protein, putative"/>
    <property type="match status" value="1"/>
</dbReference>
<dbReference type="Gene3D" id="1.10.238.10">
    <property type="entry name" value="EF-hand"/>
    <property type="match status" value="2"/>
</dbReference>
<dbReference type="GO" id="GO:0005743">
    <property type="term" value="C:mitochondrial inner membrane"/>
    <property type="evidence" value="ECO:0007669"/>
    <property type="project" value="UniProtKB-SubCell"/>
</dbReference>
<keyword evidence="3" id="KW-0813">Transport</keyword>
<keyword evidence="5" id="KW-0677">Repeat</keyword>
<feature type="domain" description="EF-hand" evidence="16">
    <location>
        <begin position="168"/>
        <end position="203"/>
    </location>
</feature>
<evidence type="ECO:0000256" key="7">
    <source>
        <dbReference type="ARBA" id="ARBA00022837"/>
    </source>
</evidence>
<dbReference type="InterPro" id="IPR051028">
    <property type="entry name" value="Mito_Solute_Carrier"/>
</dbReference>
<dbReference type="InterPro" id="IPR011992">
    <property type="entry name" value="EF-hand-dom_pair"/>
</dbReference>
<protein>
    <recommendedName>
        <fullName evidence="13">Mitochondrial aspartate-glutamate transporter AGC1</fullName>
    </recommendedName>
    <alternativeName>
        <fullName evidence="14">Aspartate-glutamate carrier 1</fullName>
    </alternativeName>
</protein>
<comment type="subcellular location">
    <subcellularLocation>
        <location evidence="1">Mitochondrion inner membrane</location>
        <topology evidence="1">Multi-pass membrane protein</topology>
    </subcellularLocation>
</comment>
<comment type="function">
    <text evidence="12">Calcium-dependent mitochondrial aspartate and glutamate carrier. Transport of glutamate in mitochondria is required for mitochondrial transamination reactions and ornithine synthesis. Plays also a role in malate-aspartate NADH shuttle, which is critical for growth on acetate and fatty acids.</text>
</comment>
<accession>A0A0G2ET18</accession>
<dbReference type="FunFam" id="1.50.40.10:FF:000004">
    <property type="entry name" value="Calcium-binding mitochondrial carrier protein Aralar1"/>
    <property type="match status" value="1"/>
</dbReference>
<dbReference type="SUPFAM" id="SSF47473">
    <property type="entry name" value="EF-hand"/>
    <property type="match status" value="2"/>
</dbReference>
<evidence type="ECO:0000256" key="1">
    <source>
        <dbReference type="ARBA" id="ARBA00004448"/>
    </source>
</evidence>
<dbReference type="PANTHER" id="PTHR45678">
    <property type="entry name" value="MITOCHONDRIAL 2-OXODICARBOXYLATE CARRIER 1-RELATED"/>
    <property type="match status" value="1"/>
</dbReference>
<dbReference type="PRINTS" id="PR00926">
    <property type="entry name" value="MITOCARRIER"/>
</dbReference>
<reference evidence="17 18" key="2">
    <citation type="submission" date="2015-05" db="EMBL/GenBank/DDBJ databases">
        <authorList>
            <person name="Morales-Cruz A."/>
            <person name="Amrine K.C."/>
            <person name="Cantu D."/>
        </authorList>
    </citation>
    <scope>NUCLEOTIDE SEQUENCE [LARGE SCALE GENOMIC DNA]</scope>
    <source>
        <strain evidence="17">UCRPC4</strain>
    </source>
</reference>
<dbReference type="InterPro" id="IPR002048">
    <property type="entry name" value="EF_hand_dom"/>
</dbReference>
<evidence type="ECO:0000256" key="12">
    <source>
        <dbReference type="ARBA" id="ARBA00059916"/>
    </source>
</evidence>
<dbReference type="Gene3D" id="1.50.40.10">
    <property type="entry name" value="Mitochondrial carrier domain"/>
    <property type="match status" value="1"/>
</dbReference>
<evidence type="ECO:0000256" key="8">
    <source>
        <dbReference type="ARBA" id="ARBA00022989"/>
    </source>
</evidence>
<evidence type="ECO:0000256" key="4">
    <source>
        <dbReference type="ARBA" id="ARBA00022692"/>
    </source>
</evidence>
<organism evidence="17 18">
    <name type="scientific">Phaeomoniella chlamydospora</name>
    <name type="common">Phaeoacremonium chlamydosporum</name>
    <dbReference type="NCBI Taxonomy" id="158046"/>
    <lineage>
        <taxon>Eukaryota</taxon>
        <taxon>Fungi</taxon>
        <taxon>Dikarya</taxon>
        <taxon>Ascomycota</taxon>
        <taxon>Pezizomycotina</taxon>
        <taxon>Eurotiomycetes</taxon>
        <taxon>Chaetothyriomycetidae</taxon>
        <taxon>Phaeomoniellales</taxon>
        <taxon>Phaeomoniellaceae</taxon>
        <taxon>Phaeomoniella</taxon>
    </lineage>
</organism>
<evidence type="ECO:0000256" key="3">
    <source>
        <dbReference type="ARBA" id="ARBA00022448"/>
    </source>
</evidence>
<sequence>MAAVAESIKESLVGTTQEPQLSQQTRASFLKHAKSDENGDHYMGEQEFIDAIAPEGEDYHKIKREQYAILFAVADRRRCGRVNIHDWATFENLLAKADAEYEIAFRLFDVYGTGSIKYDHFQQLYTKNKGPDSIPFDWTSEWASLYVGGKKRRHDMTYPQFAQMLRGLQGERIRQAFHIFDRDGDGYIDPEDFQKIILATARHKLSDHLLENLPTLCNISAGTKISYANVRAFQNILREMDLVDLIIRNATAKSDDGKISRTDFLNEAARITRFSLFTPMEADILFHFAGLDAPSGRLELTDFSKVVDASWRTASDALEGATDIAQKATSGGKKFLHSVLESAHHFGLGSIAGAFGAFMVYPIDLVKTRMQNQRSSRVGEKLYNNSIDCARKVIKNEGFRGLYSGVLPQLVGVAPEKAIKLTVNDLVRGRFTDKKSGQIPWWAEIMAGGSAGACQVVFTNPLEIVKIRLQVQGELAKNADAGPRRSAMWIVRNLGLVGLYKGASACLLRDVPFSAIYFPAYAHLKKDLFGEGQQKKLGVLQLLTAGAIAGMPAAYLTTPCDVIKTRLQVEARKGESTYSGLTDCARKVWKEEGFKAFFKGGPARILRSSPQFGFTLAAYEVLQKMLPMPGSEEAELQKTLSGRVEPGVGLREATSPLPYLRSRNALKLILDLDQNFGKVKVPEGKAWLSLPGSK</sequence>
<evidence type="ECO:0000256" key="11">
    <source>
        <dbReference type="ARBA" id="ARBA00038674"/>
    </source>
</evidence>
<comment type="caution">
    <text evidence="17">The sequence shown here is derived from an EMBL/GenBank/DDBJ whole genome shotgun (WGS) entry which is preliminary data.</text>
</comment>
<evidence type="ECO:0000256" key="15">
    <source>
        <dbReference type="PROSITE-ProRule" id="PRU00282"/>
    </source>
</evidence>
<keyword evidence="10 15" id="KW-0472">Membrane</keyword>
<gene>
    <name evidence="17" type="ORF">UCRPC4_g01876</name>
</gene>
<dbReference type="CDD" id="cd00051">
    <property type="entry name" value="EFh"/>
    <property type="match status" value="1"/>
</dbReference>
<evidence type="ECO:0000256" key="10">
    <source>
        <dbReference type="ARBA" id="ARBA00023136"/>
    </source>
</evidence>
<evidence type="ECO:0000313" key="17">
    <source>
        <dbReference type="EMBL" id="KKY25316.1"/>
    </source>
</evidence>
<dbReference type="SUPFAM" id="SSF103506">
    <property type="entry name" value="Mitochondrial carrier"/>
    <property type="match status" value="1"/>
</dbReference>
<reference evidence="17 18" key="1">
    <citation type="submission" date="2015-05" db="EMBL/GenBank/DDBJ databases">
        <title>Distinctive expansion of gene families associated with plant cell wall degradation and secondary metabolism in the genomes of grapevine trunk pathogens.</title>
        <authorList>
            <person name="Lawrence D.P."/>
            <person name="Travadon R."/>
            <person name="Rolshausen P.E."/>
            <person name="Baumgartner K."/>
        </authorList>
    </citation>
    <scope>NUCLEOTIDE SEQUENCE [LARGE SCALE GENOMIC DNA]</scope>
    <source>
        <strain evidence="17">UCRPC4</strain>
    </source>
</reference>
<keyword evidence="6" id="KW-0999">Mitochondrion inner membrane</keyword>
<dbReference type="InterPro" id="IPR023395">
    <property type="entry name" value="MCP_dom_sf"/>
</dbReference>
<dbReference type="InterPro" id="IPR018247">
    <property type="entry name" value="EF_Hand_1_Ca_BS"/>
</dbReference>
<proteinExistence type="inferred from homology"/>
<dbReference type="PANTHER" id="PTHR45678:SF9">
    <property type="entry name" value="CALCIUM-BINDING MITOCHONDRIAL CARRIER PROTEIN ARALAR1"/>
    <property type="match status" value="1"/>
</dbReference>
<evidence type="ECO:0000256" key="14">
    <source>
        <dbReference type="ARBA" id="ARBA00082232"/>
    </source>
</evidence>
<name>A0A0G2ET18_PHACM</name>
<feature type="repeat" description="Solcar" evidence="15">
    <location>
        <begin position="340"/>
        <end position="430"/>
    </location>
</feature>
<feature type="repeat" description="Solcar" evidence="15">
    <location>
        <begin position="537"/>
        <end position="625"/>
    </location>
</feature>
<dbReference type="Pfam" id="PF00153">
    <property type="entry name" value="Mito_carr"/>
    <property type="match status" value="3"/>
</dbReference>
<evidence type="ECO:0000256" key="5">
    <source>
        <dbReference type="ARBA" id="ARBA00022737"/>
    </source>
</evidence>
<comment type="similarity">
    <text evidence="2">Belongs to the mitochondrial carrier (TC 2.A.29) family.</text>
</comment>
<dbReference type="PROSITE" id="PS50920">
    <property type="entry name" value="SOLCAR"/>
    <property type="match status" value="3"/>
</dbReference>
<evidence type="ECO:0000313" key="18">
    <source>
        <dbReference type="Proteomes" id="UP000053317"/>
    </source>
</evidence>
<dbReference type="GO" id="GO:0005313">
    <property type="term" value="F:L-glutamate transmembrane transporter activity"/>
    <property type="evidence" value="ECO:0007669"/>
    <property type="project" value="TreeGrafter"/>
</dbReference>
<feature type="repeat" description="Solcar" evidence="15">
    <location>
        <begin position="439"/>
        <end position="527"/>
    </location>
</feature>
<dbReference type="Proteomes" id="UP000053317">
    <property type="component" value="Unassembled WGS sequence"/>
</dbReference>
<evidence type="ECO:0000256" key="9">
    <source>
        <dbReference type="ARBA" id="ARBA00023128"/>
    </source>
</evidence>
<keyword evidence="7" id="KW-0106">Calcium</keyword>
<evidence type="ECO:0000256" key="6">
    <source>
        <dbReference type="ARBA" id="ARBA00022792"/>
    </source>
</evidence>
<dbReference type="SMART" id="SM00054">
    <property type="entry name" value="EFh"/>
    <property type="match status" value="2"/>
</dbReference>
<keyword evidence="18" id="KW-1185">Reference proteome</keyword>
<evidence type="ECO:0000256" key="13">
    <source>
        <dbReference type="ARBA" id="ARBA00073787"/>
    </source>
</evidence>
<keyword evidence="9" id="KW-0496">Mitochondrion</keyword>
<dbReference type="GO" id="GO:0005509">
    <property type="term" value="F:calcium ion binding"/>
    <property type="evidence" value="ECO:0007669"/>
    <property type="project" value="InterPro"/>
</dbReference>
<dbReference type="AlphaFoldDB" id="A0A0G2ET18"/>
<dbReference type="EMBL" id="LCWF01000044">
    <property type="protein sequence ID" value="KKY25316.1"/>
    <property type="molecule type" value="Genomic_DNA"/>
</dbReference>
<keyword evidence="8" id="KW-1133">Transmembrane helix</keyword>
<dbReference type="InterPro" id="IPR018108">
    <property type="entry name" value="MCP_transmembrane"/>
</dbReference>
<dbReference type="Pfam" id="PF13499">
    <property type="entry name" value="EF-hand_7"/>
    <property type="match status" value="1"/>
</dbReference>
<dbReference type="InterPro" id="IPR002067">
    <property type="entry name" value="MCP"/>
</dbReference>
<dbReference type="PROSITE" id="PS00018">
    <property type="entry name" value="EF_HAND_1"/>
    <property type="match status" value="2"/>
</dbReference>
<evidence type="ECO:0000259" key="16">
    <source>
        <dbReference type="PROSITE" id="PS50222"/>
    </source>
</evidence>
<dbReference type="PROSITE" id="PS50222">
    <property type="entry name" value="EF_HAND_2"/>
    <property type="match status" value="2"/>
</dbReference>
<evidence type="ECO:0000256" key="2">
    <source>
        <dbReference type="ARBA" id="ARBA00006375"/>
    </source>
</evidence>
<dbReference type="GO" id="GO:0015183">
    <property type="term" value="F:L-aspartate transmembrane transporter activity"/>
    <property type="evidence" value="ECO:0007669"/>
    <property type="project" value="TreeGrafter"/>
</dbReference>
<dbReference type="GO" id="GO:0043490">
    <property type="term" value="P:malate-aspartate shuttle"/>
    <property type="evidence" value="ECO:0007669"/>
    <property type="project" value="TreeGrafter"/>
</dbReference>
<feature type="domain" description="EF-hand" evidence="16">
    <location>
        <begin position="96"/>
        <end position="131"/>
    </location>
</feature>
<dbReference type="OrthoDB" id="2161at2759"/>